<dbReference type="Proteomes" id="UP001596113">
    <property type="component" value="Unassembled WGS sequence"/>
</dbReference>
<comment type="caution">
    <text evidence="2">The sequence shown here is derived from an EMBL/GenBank/DDBJ whole genome shotgun (WGS) entry which is preliminary data.</text>
</comment>
<sequence length="92" mass="10099">MKPVFAFVDIPLTQKMCHCSAFVDIPFTQKMCHSTFVDIPLTQKMCHCSALLQNAAAGLPTSSPSNPLNHFNRLLSEGDIGKRGEKQPISPL</sequence>
<dbReference type="EMBL" id="JBHSMI010000008">
    <property type="protein sequence ID" value="MFC5401840.1"/>
    <property type="molecule type" value="Genomic_DNA"/>
</dbReference>
<protein>
    <submittedName>
        <fullName evidence="2">Uncharacterized protein</fullName>
    </submittedName>
</protein>
<organism evidence="2 3">
    <name type="scientific">Cohnella soli</name>
    <dbReference type="NCBI Taxonomy" id="425005"/>
    <lineage>
        <taxon>Bacteria</taxon>
        <taxon>Bacillati</taxon>
        <taxon>Bacillota</taxon>
        <taxon>Bacilli</taxon>
        <taxon>Bacillales</taxon>
        <taxon>Paenibacillaceae</taxon>
        <taxon>Cohnella</taxon>
    </lineage>
</organism>
<gene>
    <name evidence="2" type="ORF">ACFPOF_03755</name>
</gene>
<name>A0ABW0HNR3_9BACL</name>
<accession>A0ABW0HNR3</accession>
<reference evidence="3" key="1">
    <citation type="journal article" date="2019" name="Int. J. Syst. Evol. Microbiol.">
        <title>The Global Catalogue of Microorganisms (GCM) 10K type strain sequencing project: providing services to taxonomists for standard genome sequencing and annotation.</title>
        <authorList>
            <consortium name="The Broad Institute Genomics Platform"/>
            <consortium name="The Broad Institute Genome Sequencing Center for Infectious Disease"/>
            <person name="Wu L."/>
            <person name="Ma J."/>
        </authorList>
    </citation>
    <scope>NUCLEOTIDE SEQUENCE [LARGE SCALE GENOMIC DNA]</scope>
    <source>
        <strain evidence="3">CGMCC 1.18575</strain>
    </source>
</reference>
<evidence type="ECO:0000256" key="1">
    <source>
        <dbReference type="SAM" id="MobiDB-lite"/>
    </source>
</evidence>
<proteinExistence type="predicted"/>
<feature type="region of interest" description="Disordered" evidence="1">
    <location>
        <begin position="61"/>
        <end position="92"/>
    </location>
</feature>
<evidence type="ECO:0000313" key="3">
    <source>
        <dbReference type="Proteomes" id="UP001596113"/>
    </source>
</evidence>
<dbReference type="RefSeq" id="WP_378129758.1">
    <property type="nucleotide sequence ID" value="NZ_JBHSMI010000008.1"/>
</dbReference>
<evidence type="ECO:0000313" key="2">
    <source>
        <dbReference type="EMBL" id="MFC5401840.1"/>
    </source>
</evidence>
<keyword evidence="3" id="KW-1185">Reference proteome</keyword>